<accession>A0A9D1IEX3</accession>
<dbReference type="AlphaFoldDB" id="A0A9D1IEX3"/>
<gene>
    <name evidence="3" type="ORF">IAC53_02175</name>
</gene>
<evidence type="ECO:0000256" key="1">
    <source>
        <dbReference type="ARBA" id="ARBA00022801"/>
    </source>
</evidence>
<dbReference type="PANTHER" id="PTHR30404">
    <property type="entry name" value="N-ACETYLMURAMOYL-L-ALANINE AMIDASE"/>
    <property type="match status" value="1"/>
</dbReference>
<name>A0A9D1IEX3_9FIRM</name>
<feature type="domain" description="MurNAc-LAA" evidence="2">
    <location>
        <begin position="123"/>
        <end position="230"/>
    </location>
</feature>
<dbReference type="GO" id="GO:0009253">
    <property type="term" value="P:peptidoglycan catabolic process"/>
    <property type="evidence" value="ECO:0007669"/>
    <property type="project" value="InterPro"/>
</dbReference>
<dbReference type="PANTHER" id="PTHR30404:SF0">
    <property type="entry name" value="N-ACETYLMURAMOYL-L-ALANINE AMIDASE AMIC"/>
    <property type="match status" value="1"/>
</dbReference>
<evidence type="ECO:0000259" key="2">
    <source>
        <dbReference type="SMART" id="SM00646"/>
    </source>
</evidence>
<dbReference type="SMART" id="SM00646">
    <property type="entry name" value="Ami_3"/>
    <property type="match status" value="1"/>
</dbReference>
<dbReference type="SUPFAM" id="SSF53187">
    <property type="entry name" value="Zn-dependent exopeptidases"/>
    <property type="match status" value="1"/>
</dbReference>
<evidence type="ECO:0000313" key="4">
    <source>
        <dbReference type="Proteomes" id="UP000824071"/>
    </source>
</evidence>
<dbReference type="Proteomes" id="UP000824071">
    <property type="component" value="Unassembled WGS sequence"/>
</dbReference>
<dbReference type="EMBL" id="DVMW01000018">
    <property type="protein sequence ID" value="HIU35401.1"/>
    <property type="molecule type" value="Genomic_DNA"/>
</dbReference>
<evidence type="ECO:0000313" key="3">
    <source>
        <dbReference type="EMBL" id="HIU35401.1"/>
    </source>
</evidence>
<dbReference type="GO" id="GO:0030288">
    <property type="term" value="C:outer membrane-bounded periplasmic space"/>
    <property type="evidence" value="ECO:0007669"/>
    <property type="project" value="TreeGrafter"/>
</dbReference>
<organism evidence="3 4">
    <name type="scientific">Candidatus Fimenecus excrementigallinarum</name>
    <dbReference type="NCBI Taxonomy" id="2840816"/>
    <lineage>
        <taxon>Bacteria</taxon>
        <taxon>Bacillati</taxon>
        <taxon>Bacillota</taxon>
        <taxon>Clostridia</taxon>
        <taxon>Candidatus Fimenecus</taxon>
    </lineage>
</organism>
<reference evidence="3" key="1">
    <citation type="submission" date="2020-10" db="EMBL/GenBank/DDBJ databases">
        <authorList>
            <person name="Gilroy R."/>
        </authorList>
    </citation>
    <scope>NUCLEOTIDE SEQUENCE</scope>
    <source>
        <strain evidence="3">ChiGjej1B1-19959</strain>
    </source>
</reference>
<dbReference type="GO" id="GO:0008745">
    <property type="term" value="F:N-acetylmuramoyl-L-alanine amidase activity"/>
    <property type="evidence" value="ECO:0007669"/>
    <property type="project" value="InterPro"/>
</dbReference>
<dbReference type="CDD" id="cd02696">
    <property type="entry name" value="MurNAc-LAA"/>
    <property type="match status" value="1"/>
</dbReference>
<dbReference type="Gene3D" id="3.40.630.40">
    <property type="entry name" value="Zn-dependent exopeptidases"/>
    <property type="match status" value="1"/>
</dbReference>
<comment type="caution">
    <text evidence="3">The sequence shown here is derived from an EMBL/GenBank/DDBJ whole genome shotgun (WGS) entry which is preliminary data.</text>
</comment>
<sequence length="239" mass="26213">MRRRVRLQVAAAAVLFLSGLSYFLYSVHAVWQSPQSADASAVTVLIDPGHGGVDGGAVAPDGTAEKDLNLQIALLLREQLSAFGIRTEMTRTTDASIHDQSAETVREKKVSDIHNRMQLMEETENCLFVSIHQNKFSDPSLSGTQVFYAPKVTQSAALADSIQNSVRTLLQPENDRQIKPSDNSIYLLFYAQKPAVLVECGFLSNAGELQSLQQAAYRQKLAFCIAAGILSYLHTQQGR</sequence>
<reference evidence="3" key="2">
    <citation type="journal article" date="2021" name="PeerJ">
        <title>Extensive microbial diversity within the chicken gut microbiome revealed by metagenomics and culture.</title>
        <authorList>
            <person name="Gilroy R."/>
            <person name="Ravi A."/>
            <person name="Getino M."/>
            <person name="Pursley I."/>
            <person name="Horton D.L."/>
            <person name="Alikhan N.F."/>
            <person name="Baker D."/>
            <person name="Gharbi K."/>
            <person name="Hall N."/>
            <person name="Watson M."/>
            <person name="Adriaenssens E.M."/>
            <person name="Foster-Nyarko E."/>
            <person name="Jarju S."/>
            <person name="Secka A."/>
            <person name="Antonio M."/>
            <person name="Oren A."/>
            <person name="Chaudhuri R.R."/>
            <person name="La Ragione R."/>
            <person name="Hildebrand F."/>
            <person name="Pallen M.J."/>
        </authorList>
    </citation>
    <scope>NUCLEOTIDE SEQUENCE</scope>
    <source>
        <strain evidence="3">ChiGjej1B1-19959</strain>
    </source>
</reference>
<dbReference type="InterPro" id="IPR002508">
    <property type="entry name" value="MurNAc-LAA_cat"/>
</dbReference>
<keyword evidence="1" id="KW-0378">Hydrolase</keyword>
<protein>
    <submittedName>
        <fullName evidence="3">N-acetylmuramoyl-L-alanine amidase</fullName>
    </submittedName>
</protein>
<dbReference type="Pfam" id="PF01520">
    <property type="entry name" value="Amidase_3"/>
    <property type="match status" value="1"/>
</dbReference>
<dbReference type="InterPro" id="IPR050695">
    <property type="entry name" value="N-acetylmuramoyl_amidase_3"/>
</dbReference>
<proteinExistence type="predicted"/>